<dbReference type="Proteomes" id="UP001642540">
    <property type="component" value="Unassembled WGS sequence"/>
</dbReference>
<keyword evidence="4 7" id="KW-0720">Serine protease</keyword>
<dbReference type="InterPro" id="IPR001314">
    <property type="entry name" value="Peptidase_S1A"/>
</dbReference>
<evidence type="ECO:0000313" key="12">
    <source>
        <dbReference type="EMBL" id="CAL8079158.1"/>
    </source>
</evidence>
<dbReference type="PROSITE" id="PS51888">
    <property type="entry name" value="CLIP"/>
    <property type="match status" value="1"/>
</dbReference>
<dbReference type="PRINTS" id="PR00722">
    <property type="entry name" value="CHYMOTRYPSIN"/>
</dbReference>
<name>A0ABP1PVN4_9HEXA</name>
<reference evidence="12 13" key="1">
    <citation type="submission" date="2024-08" db="EMBL/GenBank/DDBJ databases">
        <authorList>
            <person name="Cucini C."/>
            <person name="Frati F."/>
        </authorList>
    </citation>
    <scope>NUCLEOTIDE SEQUENCE [LARGE SCALE GENOMIC DNA]</scope>
</reference>
<dbReference type="InterPro" id="IPR033116">
    <property type="entry name" value="TRYPSIN_SER"/>
</dbReference>
<evidence type="ECO:0000256" key="3">
    <source>
        <dbReference type="ARBA" id="ARBA00022801"/>
    </source>
</evidence>
<dbReference type="EMBL" id="CAXLJM020000013">
    <property type="protein sequence ID" value="CAL8079158.1"/>
    <property type="molecule type" value="Genomic_DNA"/>
</dbReference>
<keyword evidence="3 7" id="KW-0378">Hydrolase</keyword>
<dbReference type="InterPro" id="IPR009003">
    <property type="entry name" value="Peptidase_S1_PA"/>
</dbReference>
<evidence type="ECO:0000259" key="11">
    <source>
        <dbReference type="PROSITE" id="PS51888"/>
    </source>
</evidence>
<evidence type="ECO:0000256" key="5">
    <source>
        <dbReference type="ARBA" id="ARBA00023157"/>
    </source>
</evidence>
<keyword evidence="13" id="KW-1185">Reference proteome</keyword>
<keyword evidence="1 7" id="KW-0645">Protease</keyword>
<organism evidence="12 13">
    <name type="scientific">Orchesella dallaii</name>
    <dbReference type="NCBI Taxonomy" id="48710"/>
    <lineage>
        <taxon>Eukaryota</taxon>
        <taxon>Metazoa</taxon>
        <taxon>Ecdysozoa</taxon>
        <taxon>Arthropoda</taxon>
        <taxon>Hexapoda</taxon>
        <taxon>Collembola</taxon>
        <taxon>Entomobryomorpha</taxon>
        <taxon>Entomobryoidea</taxon>
        <taxon>Orchesellidae</taxon>
        <taxon>Orchesellinae</taxon>
        <taxon>Orchesella</taxon>
    </lineage>
</organism>
<evidence type="ECO:0000256" key="7">
    <source>
        <dbReference type="RuleBase" id="RU363034"/>
    </source>
</evidence>
<evidence type="ECO:0000256" key="8">
    <source>
        <dbReference type="RuleBase" id="RU366078"/>
    </source>
</evidence>
<dbReference type="InterPro" id="IPR022700">
    <property type="entry name" value="CLIP"/>
</dbReference>
<feature type="domain" description="Clip" evidence="11">
    <location>
        <begin position="26"/>
        <end position="79"/>
    </location>
</feature>
<dbReference type="PANTHER" id="PTHR24256">
    <property type="entry name" value="TRYPTASE-RELATED"/>
    <property type="match status" value="1"/>
</dbReference>
<dbReference type="SUPFAM" id="SSF50494">
    <property type="entry name" value="Trypsin-like serine proteases"/>
    <property type="match status" value="1"/>
</dbReference>
<comment type="similarity">
    <text evidence="6 8">Belongs to the peptidase S1 family. CLIP subfamily.</text>
</comment>
<dbReference type="EC" id="3.4.21.-" evidence="7"/>
<gene>
    <name evidence="12" type="ORF">ODALV1_LOCUS4295</name>
</gene>
<dbReference type="InterPro" id="IPR051487">
    <property type="entry name" value="Ser/Thr_Proteases_Immune/Dev"/>
</dbReference>
<dbReference type="Gene3D" id="2.40.10.10">
    <property type="entry name" value="Trypsin-like serine proteases"/>
    <property type="match status" value="2"/>
</dbReference>
<keyword evidence="2 8" id="KW-0732">Signal</keyword>
<comment type="subcellular location">
    <subcellularLocation>
        <location evidence="8">Secreted</location>
    </subcellularLocation>
</comment>
<dbReference type="Gene3D" id="3.30.1640.30">
    <property type="match status" value="1"/>
</dbReference>
<evidence type="ECO:0000256" key="9">
    <source>
        <dbReference type="SAM" id="MobiDB-lite"/>
    </source>
</evidence>
<dbReference type="CDD" id="cd00190">
    <property type="entry name" value="Tryp_SPc"/>
    <property type="match status" value="1"/>
</dbReference>
<feature type="region of interest" description="Disordered" evidence="9">
    <location>
        <begin position="82"/>
        <end position="116"/>
    </location>
</feature>
<comment type="domain">
    <text evidence="8">The clip domain consists of 35-55 residues which are 'knitted' together usually by 3 conserved disulfide bonds forming a clip-like compact structure.</text>
</comment>
<feature type="signal peptide" evidence="8">
    <location>
        <begin position="1"/>
        <end position="23"/>
    </location>
</feature>
<dbReference type="Pfam" id="PF00089">
    <property type="entry name" value="Trypsin"/>
    <property type="match status" value="1"/>
</dbReference>
<dbReference type="PROSITE" id="PS50240">
    <property type="entry name" value="TRYPSIN_DOM"/>
    <property type="match status" value="1"/>
</dbReference>
<dbReference type="Pfam" id="PF12032">
    <property type="entry name" value="CLIP"/>
    <property type="match status" value="1"/>
</dbReference>
<feature type="domain" description="Peptidase S1" evidence="10">
    <location>
        <begin position="147"/>
        <end position="416"/>
    </location>
</feature>
<evidence type="ECO:0000256" key="2">
    <source>
        <dbReference type="ARBA" id="ARBA00022729"/>
    </source>
</evidence>
<evidence type="ECO:0000256" key="1">
    <source>
        <dbReference type="ARBA" id="ARBA00022670"/>
    </source>
</evidence>
<evidence type="ECO:0000313" key="13">
    <source>
        <dbReference type="Proteomes" id="UP001642540"/>
    </source>
</evidence>
<sequence>MRIFYTVLLCLVLTINPFEFVSAEEACDTPKNESGVCIPLPDCKDLFQLLKKRPVTPASILYLQDSTCDVNGPQPRVCCPKPAGGKVEEKITPKPPPVKTEPTPEEKKPRPAPTTNDLLQQDITAHRSFNLLPNVSECGKSVNSDRIIGGQDAGLGVYPWMALLGFSADDEPVQYACGGTLINDKYVLTAAHCVTNLPYGYQLKVVRLGEYDQRTTQDCEQVESGSKVCAPPVQDMEIDKIIPHEDYDKQKSRENDIALIRLKKHAALGPFVSPVCIPHGEKLQKVNSKEGNRVIVAGWGRLAYDSPDSAPVLQYVKLGLVSMDECNRFYAHKENFGEYLDNGRFCAGGEEGMDSCKGDSGGPLMMPLRPRSLGGPIRIFQLGVVSLGPSRCGHAGQPALYSKISEFMTWILDNLHK</sequence>
<keyword evidence="8" id="KW-0964">Secreted</keyword>
<accession>A0ABP1PVN4</accession>
<protein>
    <recommendedName>
        <fullName evidence="8">CLIP domain-containing serine protease</fullName>
        <ecNumber evidence="7">3.4.21.-</ecNumber>
    </recommendedName>
</protein>
<dbReference type="SMART" id="SM00020">
    <property type="entry name" value="Tryp_SPc"/>
    <property type="match status" value="1"/>
</dbReference>
<dbReference type="PROSITE" id="PS00135">
    <property type="entry name" value="TRYPSIN_SER"/>
    <property type="match status" value="1"/>
</dbReference>
<dbReference type="InterPro" id="IPR001254">
    <property type="entry name" value="Trypsin_dom"/>
</dbReference>
<evidence type="ECO:0000256" key="6">
    <source>
        <dbReference type="ARBA" id="ARBA00024195"/>
    </source>
</evidence>
<comment type="caution">
    <text evidence="12">The sequence shown here is derived from an EMBL/GenBank/DDBJ whole genome shotgun (WGS) entry which is preliminary data.</text>
</comment>
<evidence type="ECO:0000256" key="4">
    <source>
        <dbReference type="ARBA" id="ARBA00022825"/>
    </source>
</evidence>
<dbReference type="InterPro" id="IPR018114">
    <property type="entry name" value="TRYPSIN_HIS"/>
</dbReference>
<feature type="chain" id="PRO_5044984419" description="CLIP domain-containing serine protease" evidence="8">
    <location>
        <begin position="24"/>
        <end position="417"/>
    </location>
</feature>
<evidence type="ECO:0000259" key="10">
    <source>
        <dbReference type="PROSITE" id="PS50240"/>
    </source>
</evidence>
<proteinExistence type="inferred from homology"/>
<dbReference type="SMART" id="SM00680">
    <property type="entry name" value="CLIP"/>
    <property type="match status" value="1"/>
</dbReference>
<keyword evidence="5" id="KW-1015">Disulfide bond</keyword>
<dbReference type="InterPro" id="IPR038565">
    <property type="entry name" value="CLIP_sf"/>
</dbReference>
<dbReference type="PROSITE" id="PS00134">
    <property type="entry name" value="TRYPSIN_HIS"/>
    <property type="match status" value="1"/>
</dbReference>
<dbReference type="InterPro" id="IPR043504">
    <property type="entry name" value="Peptidase_S1_PA_chymotrypsin"/>
</dbReference>